<reference evidence="2 3" key="1">
    <citation type="submission" date="2024-01" db="EMBL/GenBank/DDBJ databases">
        <title>Genomic insights into the taxonomy and metabolism of the cyanobacterium Pannus brasiliensis CCIBt3594.</title>
        <authorList>
            <person name="Machado M."/>
            <person name="Botero N.B."/>
            <person name="Andreote A.P.D."/>
            <person name="Feitosa A.M.T."/>
            <person name="Popin R."/>
            <person name="Sivonen K."/>
            <person name="Fiore M.F."/>
        </authorList>
    </citation>
    <scope>NUCLEOTIDE SEQUENCE [LARGE SCALE GENOMIC DNA]</scope>
    <source>
        <strain evidence="2 3">CCIBt3594</strain>
    </source>
</reference>
<dbReference type="GO" id="GO:0006355">
    <property type="term" value="P:regulation of DNA-templated transcription"/>
    <property type="evidence" value="ECO:0007669"/>
    <property type="project" value="InterPro"/>
</dbReference>
<dbReference type="Gene3D" id="1.10.1220.10">
    <property type="entry name" value="Met repressor-like"/>
    <property type="match status" value="1"/>
</dbReference>
<feature type="domain" description="XACb0070 ribbon-helix-helix" evidence="1">
    <location>
        <begin position="3"/>
        <end position="71"/>
    </location>
</feature>
<comment type="caution">
    <text evidence="2">The sequence shown here is derived from an EMBL/GenBank/DDBJ whole genome shotgun (WGS) entry which is preliminary data.</text>
</comment>
<sequence length="76" mass="8930">MVLWSLTVSSETDRRLRDLLGQDGDLSRYVEEAVKQKLNFEETVSSVQERNTRYPEEEIEESIQEAIRETRVTSRP</sequence>
<proteinExistence type="predicted"/>
<name>A0AAW9QT45_9CHRO</name>
<organism evidence="2 3">
    <name type="scientific">Pannus brasiliensis CCIBt3594</name>
    <dbReference type="NCBI Taxonomy" id="1427578"/>
    <lineage>
        <taxon>Bacteria</taxon>
        <taxon>Bacillati</taxon>
        <taxon>Cyanobacteriota</taxon>
        <taxon>Cyanophyceae</taxon>
        <taxon>Oscillatoriophycideae</taxon>
        <taxon>Chroococcales</taxon>
        <taxon>Microcystaceae</taxon>
        <taxon>Pannus</taxon>
    </lineage>
</organism>
<dbReference type="RefSeq" id="WP_332867560.1">
    <property type="nucleotide sequence ID" value="NZ_JBAFSM010000074.1"/>
</dbReference>
<evidence type="ECO:0000259" key="1">
    <source>
        <dbReference type="Pfam" id="PF16762"/>
    </source>
</evidence>
<dbReference type="InterPro" id="IPR031914">
    <property type="entry name" value="XACb0070_RHH_dom"/>
</dbReference>
<protein>
    <submittedName>
        <fullName evidence="2">Ribbon-helix-helix domain-containing protein</fullName>
    </submittedName>
</protein>
<dbReference type="InterPro" id="IPR013321">
    <property type="entry name" value="Arc_rbn_hlx_hlx"/>
</dbReference>
<dbReference type="EMBL" id="JBAFSM010000074">
    <property type="protein sequence ID" value="MEG3440090.1"/>
    <property type="molecule type" value="Genomic_DNA"/>
</dbReference>
<accession>A0AAW9QT45</accession>
<gene>
    <name evidence="2" type="ORF">V0288_23375</name>
</gene>
<dbReference type="Pfam" id="PF16762">
    <property type="entry name" value="RHH_6"/>
    <property type="match status" value="1"/>
</dbReference>
<dbReference type="Proteomes" id="UP001328733">
    <property type="component" value="Unassembled WGS sequence"/>
</dbReference>
<evidence type="ECO:0000313" key="2">
    <source>
        <dbReference type="EMBL" id="MEG3440090.1"/>
    </source>
</evidence>
<evidence type="ECO:0000313" key="3">
    <source>
        <dbReference type="Proteomes" id="UP001328733"/>
    </source>
</evidence>
<dbReference type="AlphaFoldDB" id="A0AAW9QT45"/>
<keyword evidence="3" id="KW-1185">Reference proteome</keyword>